<dbReference type="Proteomes" id="UP000037510">
    <property type="component" value="Unassembled WGS sequence"/>
</dbReference>
<protein>
    <submittedName>
        <fullName evidence="1">Aldo-ketose reductase 1</fullName>
    </submittedName>
</protein>
<dbReference type="PANTHER" id="PTHR43827">
    <property type="entry name" value="2,5-DIKETO-D-GLUCONIC ACID REDUCTASE"/>
    <property type="match status" value="1"/>
</dbReference>
<evidence type="ECO:0000313" key="1">
    <source>
        <dbReference type="EMBL" id="KOB75971.1"/>
    </source>
</evidence>
<evidence type="ECO:0000313" key="2">
    <source>
        <dbReference type="Proteomes" id="UP000037510"/>
    </source>
</evidence>
<proteinExistence type="predicted"/>
<gene>
    <name evidence="1" type="ORF">OBRU01_06578</name>
</gene>
<keyword evidence="2" id="KW-1185">Reference proteome</keyword>
<organism evidence="1 2">
    <name type="scientific">Operophtera brumata</name>
    <name type="common">Winter moth</name>
    <name type="synonym">Phalaena brumata</name>
    <dbReference type="NCBI Taxonomy" id="104452"/>
    <lineage>
        <taxon>Eukaryota</taxon>
        <taxon>Metazoa</taxon>
        <taxon>Ecdysozoa</taxon>
        <taxon>Arthropoda</taxon>
        <taxon>Hexapoda</taxon>
        <taxon>Insecta</taxon>
        <taxon>Pterygota</taxon>
        <taxon>Neoptera</taxon>
        <taxon>Endopterygota</taxon>
        <taxon>Lepidoptera</taxon>
        <taxon>Glossata</taxon>
        <taxon>Ditrysia</taxon>
        <taxon>Geometroidea</taxon>
        <taxon>Geometridae</taxon>
        <taxon>Larentiinae</taxon>
        <taxon>Operophtera</taxon>
    </lineage>
</organism>
<dbReference type="InterPro" id="IPR036812">
    <property type="entry name" value="NAD(P)_OxRdtase_dom_sf"/>
</dbReference>
<dbReference type="EMBL" id="JTDY01000762">
    <property type="protein sequence ID" value="KOB75971.1"/>
    <property type="molecule type" value="Genomic_DNA"/>
</dbReference>
<comment type="caution">
    <text evidence="1">The sequence shown here is derived from an EMBL/GenBank/DDBJ whole genome shotgun (WGS) entry which is preliminary data.</text>
</comment>
<sequence length="185" mass="21531">MMDVLSYALDIGYRHIDTAHFYRVEPEVWQHFHREADVEVSLRGSLQRMNLDYVDMVLVHWPMSITANKIVVVAYSPFGTMVPSRTAPSSPEPKLNNPTMLAIADKYKKTVSQIALNYLSRVLENASIFDFTLEARDVETLATFECAYRFVRPIFWQDYNNYPFEKVPEKMEIPLGLRKWKDGCN</sequence>
<name>A0A0L7LL79_OPEBR</name>
<dbReference type="STRING" id="104452.A0A0L7LL79"/>
<dbReference type="AlphaFoldDB" id="A0A0L7LL79"/>
<dbReference type="Gene3D" id="3.20.20.100">
    <property type="entry name" value="NADP-dependent oxidoreductase domain"/>
    <property type="match status" value="2"/>
</dbReference>
<dbReference type="PANTHER" id="PTHR43827:SF14">
    <property type="entry name" value="NADP-DEPENDENT OXIDOREDUCTASE DOMAIN-CONTAINING PROTEIN"/>
    <property type="match status" value="1"/>
</dbReference>
<reference evidence="1 2" key="1">
    <citation type="journal article" date="2015" name="Genome Biol. Evol.">
        <title>The genome of winter moth (Operophtera brumata) provides a genomic perspective on sexual dimorphism and phenology.</title>
        <authorList>
            <person name="Derks M.F."/>
            <person name="Smit S."/>
            <person name="Salis L."/>
            <person name="Schijlen E."/>
            <person name="Bossers A."/>
            <person name="Mateman C."/>
            <person name="Pijl A.S."/>
            <person name="de Ridder D."/>
            <person name="Groenen M.A."/>
            <person name="Visser M.E."/>
            <person name="Megens H.J."/>
        </authorList>
    </citation>
    <scope>NUCLEOTIDE SEQUENCE [LARGE SCALE GENOMIC DNA]</scope>
    <source>
        <strain evidence="1">WM2013NL</strain>
        <tissue evidence="1">Head and thorax</tissue>
    </source>
</reference>
<dbReference type="InterPro" id="IPR020471">
    <property type="entry name" value="AKR"/>
</dbReference>
<dbReference type="SUPFAM" id="SSF51430">
    <property type="entry name" value="NAD(P)-linked oxidoreductase"/>
    <property type="match status" value="1"/>
</dbReference>
<dbReference type="GO" id="GO:0016491">
    <property type="term" value="F:oxidoreductase activity"/>
    <property type="evidence" value="ECO:0007669"/>
    <property type="project" value="InterPro"/>
</dbReference>
<accession>A0A0L7LL79</accession>